<gene>
    <name evidence="2" type="ORF">SPARVUS_LOCUS8340951</name>
</gene>
<organism evidence="2 3">
    <name type="scientific">Staurois parvus</name>
    <dbReference type="NCBI Taxonomy" id="386267"/>
    <lineage>
        <taxon>Eukaryota</taxon>
        <taxon>Metazoa</taxon>
        <taxon>Chordata</taxon>
        <taxon>Craniata</taxon>
        <taxon>Vertebrata</taxon>
        <taxon>Euteleostomi</taxon>
        <taxon>Amphibia</taxon>
        <taxon>Batrachia</taxon>
        <taxon>Anura</taxon>
        <taxon>Neobatrachia</taxon>
        <taxon>Ranoidea</taxon>
        <taxon>Ranidae</taxon>
        <taxon>Staurois</taxon>
    </lineage>
</organism>
<feature type="compositionally biased region" description="Basic and acidic residues" evidence="1">
    <location>
        <begin position="31"/>
        <end position="45"/>
    </location>
</feature>
<evidence type="ECO:0000313" key="3">
    <source>
        <dbReference type="Proteomes" id="UP001162483"/>
    </source>
</evidence>
<protein>
    <submittedName>
        <fullName evidence="2">Uncharacterized protein</fullName>
    </submittedName>
</protein>
<evidence type="ECO:0000256" key="1">
    <source>
        <dbReference type="SAM" id="MobiDB-lite"/>
    </source>
</evidence>
<feature type="compositionally biased region" description="Basic and acidic residues" evidence="1">
    <location>
        <begin position="1"/>
        <end position="24"/>
    </location>
</feature>
<comment type="caution">
    <text evidence="2">The sequence shown here is derived from an EMBL/GenBank/DDBJ whole genome shotgun (WGS) entry which is preliminary data.</text>
</comment>
<keyword evidence="3" id="KW-1185">Reference proteome</keyword>
<dbReference type="EMBL" id="CATNWA010014801">
    <property type="protein sequence ID" value="CAI9576092.1"/>
    <property type="molecule type" value="Genomic_DNA"/>
</dbReference>
<proteinExistence type="predicted"/>
<feature type="region of interest" description="Disordered" evidence="1">
    <location>
        <begin position="1"/>
        <end position="51"/>
    </location>
</feature>
<name>A0ABN9DXT0_9NEOB</name>
<reference evidence="2" key="1">
    <citation type="submission" date="2023-05" db="EMBL/GenBank/DDBJ databases">
        <authorList>
            <person name="Stuckert A."/>
        </authorList>
    </citation>
    <scope>NUCLEOTIDE SEQUENCE</scope>
</reference>
<evidence type="ECO:0000313" key="2">
    <source>
        <dbReference type="EMBL" id="CAI9576092.1"/>
    </source>
</evidence>
<dbReference type="Proteomes" id="UP001162483">
    <property type="component" value="Unassembled WGS sequence"/>
</dbReference>
<accession>A0ABN9DXT0</accession>
<sequence length="51" mass="6059">MTRDCGHSTGDDQRLRTQYRRPETADTVQEMTRDCGHSTGDDQRLRTQYRR</sequence>